<evidence type="ECO:0000256" key="1">
    <source>
        <dbReference type="SAM" id="Phobius"/>
    </source>
</evidence>
<accession>A0A5E4RY79</accession>
<keyword evidence="1" id="KW-1133">Transmembrane helix</keyword>
<dbReference type="InterPro" id="IPR021347">
    <property type="entry name" value="DUF2964"/>
</dbReference>
<dbReference type="RefSeq" id="WP_150695416.1">
    <property type="nucleotide sequence ID" value="NZ_CABPRZ010000002.1"/>
</dbReference>
<name>A0A5E4RY79_9BURK</name>
<reference evidence="2 3" key="1">
    <citation type="submission" date="2019-08" db="EMBL/GenBank/DDBJ databases">
        <authorList>
            <person name="Peeters C."/>
        </authorList>
    </citation>
    <scope>NUCLEOTIDE SEQUENCE [LARGE SCALE GENOMIC DNA]</scope>
    <source>
        <strain evidence="2 3">LMG 30175</strain>
    </source>
</reference>
<evidence type="ECO:0000313" key="2">
    <source>
        <dbReference type="EMBL" id="VVD68085.1"/>
    </source>
</evidence>
<organism evidence="2 3">
    <name type="scientific">Pandoraea terrae</name>
    <dbReference type="NCBI Taxonomy" id="1537710"/>
    <lineage>
        <taxon>Bacteria</taxon>
        <taxon>Pseudomonadati</taxon>
        <taxon>Pseudomonadota</taxon>
        <taxon>Betaproteobacteria</taxon>
        <taxon>Burkholderiales</taxon>
        <taxon>Burkholderiaceae</taxon>
        <taxon>Pandoraea</taxon>
    </lineage>
</organism>
<proteinExistence type="predicted"/>
<dbReference type="Pfam" id="PF11177">
    <property type="entry name" value="DUF2964"/>
    <property type="match status" value="1"/>
</dbReference>
<sequence length="63" mass="6718">MCPNVRVVFAAIAAFVTLGGLFATLHGMLFDLDDVVRAGVTVVICGVTCVVVMLNRWPHDKTG</sequence>
<evidence type="ECO:0000313" key="3">
    <source>
        <dbReference type="Proteomes" id="UP000414233"/>
    </source>
</evidence>
<keyword evidence="1" id="KW-0812">Transmembrane</keyword>
<protein>
    <recommendedName>
        <fullName evidence="4">DUF2964 domain-containing protein</fullName>
    </recommendedName>
</protein>
<gene>
    <name evidence="2" type="ORF">PTE30175_00425</name>
</gene>
<keyword evidence="1" id="KW-0472">Membrane</keyword>
<dbReference type="EMBL" id="CABPRZ010000002">
    <property type="protein sequence ID" value="VVD68085.1"/>
    <property type="molecule type" value="Genomic_DNA"/>
</dbReference>
<evidence type="ECO:0008006" key="4">
    <source>
        <dbReference type="Google" id="ProtNLM"/>
    </source>
</evidence>
<dbReference type="Proteomes" id="UP000414233">
    <property type="component" value="Unassembled WGS sequence"/>
</dbReference>
<dbReference type="AlphaFoldDB" id="A0A5E4RY79"/>
<feature type="transmembrane region" description="Helical" evidence="1">
    <location>
        <begin position="35"/>
        <end position="54"/>
    </location>
</feature>
<feature type="transmembrane region" description="Helical" evidence="1">
    <location>
        <begin position="7"/>
        <end position="29"/>
    </location>
</feature>
<keyword evidence="3" id="KW-1185">Reference proteome</keyword>